<feature type="signal peptide" evidence="1">
    <location>
        <begin position="1"/>
        <end position="26"/>
    </location>
</feature>
<dbReference type="EMBL" id="BNCF01000002">
    <property type="protein sequence ID" value="GHE27986.1"/>
    <property type="molecule type" value="Genomic_DNA"/>
</dbReference>
<name>A0A918YXE4_9GAMM</name>
<dbReference type="SUPFAM" id="SSF50939">
    <property type="entry name" value="Sialidases"/>
    <property type="match status" value="1"/>
</dbReference>
<protein>
    <recommendedName>
        <fullName evidence="4">Exo-alpha-sialidase</fullName>
    </recommendedName>
</protein>
<dbReference type="Gene3D" id="2.120.10.10">
    <property type="match status" value="1"/>
</dbReference>
<dbReference type="CDD" id="cd15482">
    <property type="entry name" value="Sialidase_non-viral"/>
    <property type="match status" value="1"/>
</dbReference>
<reference evidence="2" key="1">
    <citation type="journal article" date="2014" name="Int. J. Syst. Evol. Microbiol.">
        <title>Complete genome sequence of Corynebacterium casei LMG S-19264T (=DSM 44701T), isolated from a smear-ripened cheese.</title>
        <authorList>
            <consortium name="US DOE Joint Genome Institute (JGI-PGF)"/>
            <person name="Walter F."/>
            <person name="Albersmeier A."/>
            <person name="Kalinowski J."/>
            <person name="Ruckert C."/>
        </authorList>
    </citation>
    <scope>NUCLEOTIDE SEQUENCE</scope>
    <source>
        <strain evidence="2">KCTC 32020</strain>
    </source>
</reference>
<reference evidence="2" key="2">
    <citation type="submission" date="2020-09" db="EMBL/GenBank/DDBJ databases">
        <authorList>
            <person name="Sun Q."/>
            <person name="Kim S."/>
        </authorList>
    </citation>
    <scope>NUCLEOTIDE SEQUENCE</scope>
    <source>
        <strain evidence="2">KCTC 32020</strain>
    </source>
</reference>
<evidence type="ECO:0000313" key="2">
    <source>
        <dbReference type="EMBL" id="GHE27986.1"/>
    </source>
</evidence>
<feature type="chain" id="PRO_5036896092" description="Exo-alpha-sialidase" evidence="1">
    <location>
        <begin position="27"/>
        <end position="420"/>
    </location>
</feature>
<dbReference type="InterPro" id="IPR036278">
    <property type="entry name" value="Sialidase_sf"/>
</dbReference>
<evidence type="ECO:0008006" key="4">
    <source>
        <dbReference type="Google" id="ProtNLM"/>
    </source>
</evidence>
<proteinExistence type="predicted"/>
<dbReference type="AlphaFoldDB" id="A0A918YXE4"/>
<dbReference type="PROSITE" id="PS51257">
    <property type="entry name" value="PROKAR_LIPOPROTEIN"/>
    <property type="match status" value="1"/>
</dbReference>
<keyword evidence="1" id="KW-0732">Signal</keyword>
<gene>
    <name evidence="2" type="ORF">GCM10007167_06990</name>
</gene>
<dbReference type="Proteomes" id="UP000636453">
    <property type="component" value="Unassembled WGS sequence"/>
</dbReference>
<accession>A0A918YXE4</accession>
<evidence type="ECO:0000256" key="1">
    <source>
        <dbReference type="SAM" id="SignalP"/>
    </source>
</evidence>
<dbReference type="OrthoDB" id="9764969at2"/>
<sequence>MRPPVHSLLVASTLALALAACGGERAASGTPQAQPQPASLLRVSPWPLPTADTRAAQPDLVVAPDGALLLSWIESRDKTHHALRFARFDGARWSAPRTIAEGGDWFVNWADTPHIAATADGALWAHWLRKSAAATYAYDVVLARSADGGASWSAPLRVNDDGTPTEHGFVTMWAAAPDRVGLAWLDGRHTGGDGHAGAMTLRTAQFDGALARHDERELDASTCDCCQTDTAPTARGTLLVYRDRAEGEIRDIFAMRHGAQGWNAPRPVHADRWMMPACPVNGPAVAAHAAHAVVAWYTAAGGVPTVKLAHSPDAGERFAAPRVLDHGPEVQGRVDVAFDGRDVWALWLREAADGQSLWLARLTPDLSRELQRVEVARPQGRGRGTGFAQLALREGTPHVVWTEVVDGTPRLRAATVHAAR</sequence>
<keyword evidence="3" id="KW-1185">Reference proteome</keyword>
<organism evidence="2 3">
    <name type="scientific">Vulcaniibacterium thermophilum</name>
    <dbReference type="NCBI Taxonomy" id="1169913"/>
    <lineage>
        <taxon>Bacteria</taxon>
        <taxon>Pseudomonadati</taxon>
        <taxon>Pseudomonadota</taxon>
        <taxon>Gammaproteobacteria</taxon>
        <taxon>Lysobacterales</taxon>
        <taxon>Lysobacteraceae</taxon>
        <taxon>Vulcaniibacterium</taxon>
    </lineage>
</organism>
<comment type="caution">
    <text evidence="2">The sequence shown here is derived from an EMBL/GenBank/DDBJ whole genome shotgun (WGS) entry which is preliminary data.</text>
</comment>
<dbReference type="RefSeq" id="WP_146473921.1">
    <property type="nucleotide sequence ID" value="NZ_BNCF01000002.1"/>
</dbReference>
<evidence type="ECO:0000313" key="3">
    <source>
        <dbReference type="Proteomes" id="UP000636453"/>
    </source>
</evidence>